<evidence type="ECO:0000256" key="2">
    <source>
        <dbReference type="PIRSR" id="PIRSR601310-3"/>
    </source>
</evidence>
<dbReference type="GO" id="GO:0003824">
    <property type="term" value="F:catalytic activity"/>
    <property type="evidence" value="ECO:0007669"/>
    <property type="project" value="InterPro"/>
</dbReference>
<dbReference type="AlphaFoldDB" id="A0A8J6IS44"/>
<comment type="caution">
    <text evidence="5">The sequence shown here is derived from an EMBL/GenBank/DDBJ whole genome shotgun (WGS) entry which is preliminary data.</text>
</comment>
<evidence type="ECO:0000256" key="1">
    <source>
        <dbReference type="PIRSR" id="PIRSR601310-1"/>
    </source>
</evidence>
<dbReference type="PROSITE" id="PS00892">
    <property type="entry name" value="HIT_1"/>
    <property type="match status" value="1"/>
</dbReference>
<dbReference type="SUPFAM" id="SSF54197">
    <property type="entry name" value="HIT-like"/>
    <property type="match status" value="1"/>
</dbReference>
<dbReference type="EMBL" id="JACNEP010000002">
    <property type="protein sequence ID" value="MBC3764837.1"/>
    <property type="molecule type" value="Genomic_DNA"/>
</dbReference>
<dbReference type="InterPro" id="IPR011146">
    <property type="entry name" value="HIT-like"/>
</dbReference>
<dbReference type="CDD" id="cd01276">
    <property type="entry name" value="PKCI_related"/>
    <property type="match status" value="1"/>
</dbReference>
<dbReference type="Pfam" id="PF01230">
    <property type="entry name" value="HIT"/>
    <property type="match status" value="1"/>
</dbReference>
<dbReference type="InterPro" id="IPR019808">
    <property type="entry name" value="Histidine_triad_CS"/>
</dbReference>
<dbReference type="RefSeq" id="WP_186505312.1">
    <property type="nucleotide sequence ID" value="NZ_JACNEP010000002.1"/>
</dbReference>
<evidence type="ECO:0000256" key="3">
    <source>
        <dbReference type="PROSITE-ProRule" id="PRU00464"/>
    </source>
</evidence>
<dbReference type="PROSITE" id="PS51084">
    <property type="entry name" value="HIT_2"/>
    <property type="match status" value="1"/>
</dbReference>
<sequence length="123" mass="13863">MSQDTIFSKIIKREIPADIQYEDELVLAFSDVNPQAPTHLLIIPKKPIATVNDIAMEDREVIGHLFVVAAKIARQKGFAEDGYRVVMNCNQHGGQTVYHLHLHLLAGKAMGWPPYQDKLKTKD</sequence>
<dbReference type="Gene3D" id="3.30.428.10">
    <property type="entry name" value="HIT-like"/>
    <property type="match status" value="1"/>
</dbReference>
<name>A0A8J6IS44_9ALTE</name>
<gene>
    <name evidence="5" type="ORF">H8B19_03045</name>
</gene>
<keyword evidence="6" id="KW-1185">Reference proteome</keyword>
<dbReference type="InterPro" id="IPR036265">
    <property type="entry name" value="HIT-like_sf"/>
</dbReference>
<dbReference type="InterPro" id="IPR001310">
    <property type="entry name" value="Histidine_triad_HIT"/>
</dbReference>
<evidence type="ECO:0000259" key="4">
    <source>
        <dbReference type="PROSITE" id="PS51084"/>
    </source>
</evidence>
<proteinExistence type="predicted"/>
<dbReference type="PRINTS" id="PR00332">
    <property type="entry name" value="HISTRIAD"/>
</dbReference>
<reference evidence="5" key="2">
    <citation type="submission" date="2020-08" db="EMBL/GenBank/DDBJ databases">
        <authorList>
            <person name="Lai Q."/>
        </authorList>
    </citation>
    <scope>NUCLEOTIDE SEQUENCE</scope>
    <source>
        <strain evidence="5">S27-2</strain>
    </source>
</reference>
<dbReference type="PANTHER" id="PTHR23089">
    <property type="entry name" value="HISTIDINE TRIAD HIT PROTEIN"/>
    <property type="match status" value="1"/>
</dbReference>
<feature type="active site" description="Tele-AMP-histidine intermediate" evidence="1">
    <location>
        <position position="101"/>
    </location>
</feature>
<evidence type="ECO:0000313" key="5">
    <source>
        <dbReference type="EMBL" id="MBC3764837.1"/>
    </source>
</evidence>
<dbReference type="Proteomes" id="UP000601768">
    <property type="component" value="Unassembled WGS sequence"/>
</dbReference>
<feature type="short sequence motif" description="Histidine triad motif" evidence="2 3">
    <location>
        <begin position="99"/>
        <end position="103"/>
    </location>
</feature>
<reference evidence="5" key="1">
    <citation type="journal article" date="2018" name="Int. J. Syst. Evol. Microbiol.">
        <title>Neptunicella marina gen. nov., sp. nov., isolated from surface seawater.</title>
        <authorList>
            <person name="Liu X."/>
            <person name="Lai Q."/>
            <person name="Du Y."/>
            <person name="Zhang X."/>
            <person name="Liu Z."/>
            <person name="Sun F."/>
            <person name="Shao Z."/>
        </authorList>
    </citation>
    <scope>NUCLEOTIDE SEQUENCE</scope>
    <source>
        <strain evidence="5">S27-2</strain>
    </source>
</reference>
<protein>
    <submittedName>
        <fullName evidence="5">Histidine triad nucleotide-binding protein</fullName>
    </submittedName>
</protein>
<evidence type="ECO:0000313" key="6">
    <source>
        <dbReference type="Proteomes" id="UP000601768"/>
    </source>
</evidence>
<feature type="domain" description="HIT" evidence="4">
    <location>
        <begin position="6"/>
        <end position="115"/>
    </location>
</feature>
<organism evidence="5 6">
    <name type="scientific">Neptunicella marina</name>
    <dbReference type="NCBI Taxonomy" id="2125989"/>
    <lineage>
        <taxon>Bacteria</taxon>
        <taxon>Pseudomonadati</taxon>
        <taxon>Pseudomonadota</taxon>
        <taxon>Gammaproteobacteria</taxon>
        <taxon>Alteromonadales</taxon>
        <taxon>Alteromonadaceae</taxon>
        <taxon>Neptunicella</taxon>
    </lineage>
</organism>
<accession>A0A8J6IS44</accession>